<name>A0A6P1P1N5_9BACT</name>
<organism evidence="4 5">
    <name type="scientific">Nibribacter ruber</name>
    <dbReference type="NCBI Taxonomy" id="2698458"/>
    <lineage>
        <taxon>Bacteria</taxon>
        <taxon>Pseudomonadati</taxon>
        <taxon>Bacteroidota</taxon>
        <taxon>Cytophagia</taxon>
        <taxon>Cytophagales</taxon>
        <taxon>Hymenobacteraceae</taxon>
        <taxon>Nibribacter</taxon>
    </lineage>
</organism>
<dbReference type="InterPro" id="IPR051909">
    <property type="entry name" value="MFP_Cation_Efflux"/>
</dbReference>
<protein>
    <submittedName>
        <fullName evidence="4">HlyD family efflux transporter periplasmic adaptor subunit</fullName>
    </submittedName>
</protein>
<evidence type="ECO:0000313" key="5">
    <source>
        <dbReference type="Proteomes" id="UP000464214"/>
    </source>
</evidence>
<dbReference type="InterPro" id="IPR058649">
    <property type="entry name" value="CzcB_C"/>
</dbReference>
<dbReference type="InterPro" id="IPR058792">
    <property type="entry name" value="Beta-barrel_RND_2"/>
</dbReference>
<dbReference type="GO" id="GO:0030313">
    <property type="term" value="C:cell envelope"/>
    <property type="evidence" value="ECO:0007669"/>
    <property type="project" value="TreeGrafter"/>
</dbReference>
<dbReference type="RefSeq" id="WP_160691870.1">
    <property type="nucleotide sequence ID" value="NZ_CP047897.1"/>
</dbReference>
<reference evidence="4 5" key="1">
    <citation type="submission" date="2020-01" db="EMBL/GenBank/DDBJ databases">
        <authorList>
            <person name="Kim M."/>
        </authorList>
    </citation>
    <scope>NUCLEOTIDE SEQUENCE [LARGE SCALE GENOMIC DNA]</scope>
    <source>
        <strain evidence="4 5">BT10</strain>
    </source>
</reference>
<dbReference type="Pfam" id="PF25975">
    <property type="entry name" value="CzcB_C"/>
    <property type="match status" value="1"/>
</dbReference>
<dbReference type="KEGG" id="nib:GU926_11185"/>
<evidence type="ECO:0000259" key="3">
    <source>
        <dbReference type="Pfam" id="PF25975"/>
    </source>
</evidence>
<dbReference type="GO" id="GO:0015679">
    <property type="term" value="P:plasma membrane copper ion transport"/>
    <property type="evidence" value="ECO:0007669"/>
    <property type="project" value="TreeGrafter"/>
</dbReference>
<keyword evidence="1" id="KW-0813">Transport</keyword>
<dbReference type="GO" id="GO:0060003">
    <property type="term" value="P:copper ion export"/>
    <property type="evidence" value="ECO:0007669"/>
    <property type="project" value="TreeGrafter"/>
</dbReference>
<dbReference type="PANTHER" id="PTHR30097">
    <property type="entry name" value="CATION EFFLUX SYSTEM PROTEIN CUSB"/>
    <property type="match status" value="1"/>
</dbReference>
<keyword evidence="5" id="KW-1185">Reference proteome</keyword>
<feature type="domain" description="CzcB-like C-terminal circularly permuted SH3-like" evidence="3">
    <location>
        <begin position="100"/>
        <end position="158"/>
    </location>
</feature>
<proteinExistence type="predicted"/>
<evidence type="ECO:0000259" key="2">
    <source>
        <dbReference type="Pfam" id="PF25954"/>
    </source>
</evidence>
<evidence type="ECO:0000256" key="1">
    <source>
        <dbReference type="ARBA" id="ARBA00022448"/>
    </source>
</evidence>
<dbReference type="Proteomes" id="UP000464214">
    <property type="component" value="Chromosome"/>
</dbReference>
<dbReference type="Pfam" id="PF25954">
    <property type="entry name" value="Beta-barrel_RND_2"/>
    <property type="match status" value="1"/>
</dbReference>
<gene>
    <name evidence="4" type="ORF">GU926_11185</name>
</gene>
<dbReference type="EMBL" id="CP047897">
    <property type="protein sequence ID" value="QHL87963.1"/>
    <property type="molecule type" value="Genomic_DNA"/>
</dbReference>
<dbReference type="AlphaFoldDB" id="A0A6P1P1N5"/>
<dbReference type="PANTHER" id="PTHR30097:SF4">
    <property type="entry name" value="SLR6042 PROTEIN"/>
    <property type="match status" value="1"/>
</dbReference>
<sequence length="171" mass="18133">MYVTTGQALLKVIDASQVWAQFNVASNVAGQLKKGTPITISFNQVEGKTLQSSVHLVEPVYEEGENFAQVRALLPAKGNPVLIGQVITGKAAYSTGSAIWVPKDAVLDLGGQSVAFLKMDGVFKPIGVRVGQKTDGQLEIVSGLKVSDVIAANAQFLVDSESFIRVADTSR</sequence>
<evidence type="ECO:0000313" key="4">
    <source>
        <dbReference type="EMBL" id="QHL87963.1"/>
    </source>
</evidence>
<accession>A0A6P1P1N5</accession>
<dbReference type="Gene3D" id="2.40.30.170">
    <property type="match status" value="1"/>
</dbReference>
<dbReference type="Gene3D" id="2.40.420.20">
    <property type="match status" value="1"/>
</dbReference>
<feature type="domain" description="CusB-like beta-barrel" evidence="2">
    <location>
        <begin position="17"/>
        <end position="79"/>
    </location>
</feature>